<reference evidence="1 2" key="1">
    <citation type="journal article" date="2014" name="Int. J. Syst. Evol. Microbiol.">
        <title>Complete genome sequence of Corynebacterium casei LMG S-19264T (=DSM 44701T), isolated from a smear-ripened cheese.</title>
        <authorList>
            <consortium name="US DOE Joint Genome Institute (JGI-PGF)"/>
            <person name="Walter F."/>
            <person name="Albersmeier A."/>
            <person name="Kalinowski J."/>
            <person name="Ruckert C."/>
        </authorList>
    </citation>
    <scope>NUCLEOTIDE SEQUENCE [LARGE SCALE GENOMIC DNA]</scope>
    <source>
        <strain evidence="1 2">CGMCC 4.7111</strain>
    </source>
</reference>
<dbReference type="AlphaFoldDB" id="A0A917Y681"/>
<name>A0A917Y681_9ACTN</name>
<accession>A0A917Y681</accession>
<sequence length="63" mass="6469">MVASASAGHVMDPKSFYGLRKRLAGSEGIAADMPVVGNGATDARAFFDKLEELVDSVPGLTGS</sequence>
<proteinExistence type="predicted"/>
<keyword evidence="2" id="KW-1185">Reference proteome</keyword>
<evidence type="ECO:0000313" key="1">
    <source>
        <dbReference type="EMBL" id="GGN68353.1"/>
    </source>
</evidence>
<comment type="caution">
    <text evidence="1">The sequence shown here is derived from an EMBL/GenBank/DDBJ whole genome shotgun (WGS) entry which is preliminary data.</text>
</comment>
<protein>
    <submittedName>
        <fullName evidence="1">Uncharacterized protein</fullName>
    </submittedName>
</protein>
<evidence type="ECO:0000313" key="2">
    <source>
        <dbReference type="Proteomes" id="UP000600365"/>
    </source>
</evidence>
<dbReference type="Proteomes" id="UP000600365">
    <property type="component" value="Unassembled WGS sequence"/>
</dbReference>
<organism evidence="1 2">
    <name type="scientific">Streptomyces albiflavescens</name>
    <dbReference type="NCBI Taxonomy" id="1623582"/>
    <lineage>
        <taxon>Bacteria</taxon>
        <taxon>Bacillati</taxon>
        <taxon>Actinomycetota</taxon>
        <taxon>Actinomycetes</taxon>
        <taxon>Kitasatosporales</taxon>
        <taxon>Streptomycetaceae</taxon>
        <taxon>Streptomyces</taxon>
    </lineage>
</organism>
<gene>
    <name evidence="1" type="ORF">GCM10011579_041780</name>
</gene>
<dbReference type="EMBL" id="BMMM01000007">
    <property type="protein sequence ID" value="GGN68353.1"/>
    <property type="molecule type" value="Genomic_DNA"/>
</dbReference>